<dbReference type="GO" id="GO:0010569">
    <property type="term" value="P:regulation of double-strand break repair via homologous recombination"/>
    <property type="evidence" value="ECO:0007669"/>
    <property type="project" value="UniProtKB-UniRule"/>
</dbReference>
<dbReference type="GO" id="GO:0046872">
    <property type="term" value="F:metal ion binding"/>
    <property type="evidence" value="ECO:0007669"/>
    <property type="project" value="UniProtKB-UniRule"/>
</dbReference>
<feature type="compositionally biased region" description="Polar residues" evidence="18">
    <location>
        <begin position="879"/>
        <end position="892"/>
    </location>
</feature>
<comment type="similarity">
    <text evidence="17">Belongs to the helicase family. RAD3/XPD subfamily.</text>
</comment>
<dbReference type="GO" id="GO:0003677">
    <property type="term" value="F:DNA binding"/>
    <property type="evidence" value="ECO:0007669"/>
    <property type="project" value="UniProtKB-UniRule"/>
</dbReference>
<dbReference type="GO" id="GO:0005634">
    <property type="term" value="C:nucleus"/>
    <property type="evidence" value="ECO:0007669"/>
    <property type="project" value="UniProtKB-SubCell"/>
</dbReference>
<dbReference type="GO" id="GO:0045910">
    <property type="term" value="P:negative regulation of DNA recombination"/>
    <property type="evidence" value="ECO:0007669"/>
    <property type="project" value="TreeGrafter"/>
</dbReference>
<evidence type="ECO:0000256" key="14">
    <source>
        <dbReference type="ARBA" id="ARBA00023242"/>
    </source>
</evidence>
<dbReference type="NCBIfam" id="TIGR00604">
    <property type="entry name" value="rad3"/>
    <property type="match status" value="1"/>
</dbReference>
<feature type="domain" description="Helicase ATP-binding" evidence="19">
    <location>
        <begin position="7"/>
        <end position="319"/>
    </location>
</feature>
<proteinExistence type="inferred from homology"/>
<evidence type="ECO:0000256" key="7">
    <source>
        <dbReference type="ARBA" id="ARBA00022806"/>
    </source>
</evidence>
<evidence type="ECO:0000313" key="24">
    <source>
        <dbReference type="RefSeq" id="XP_011296896.1"/>
    </source>
</evidence>
<keyword evidence="7 17" id="KW-0347">Helicase</keyword>
<protein>
    <recommendedName>
        <fullName evidence="16 17">Regulator of telomere elongation helicase 1 homolog</fullName>
        <ecNumber evidence="17">5.6.2.-</ecNumber>
    </recommendedName>
</protein>
<evidence type="ECO:0000256" key="16">
    <source>
        <dbReference type="ARBA" id="ARBA00073810"/>
    </source>
</evidence>
<dbReference type="GO" id="GO:0006260">
    <property type="term" value="P:DNA replication"/>
    <property type="evidence" value="ECO:0007669"/>
    <property type="project" value="InterPro"/>
</dbReference>
<keyword evidence="5 17" id="KW-0227">DNA damage</keyword>
<dbReference type="InterPro" id="IPR006555">
    <property type="entry name" value="ATP-dep_Helicase_C"/>
</dbReference>
<dbReference type="Proteomes" id="UP000694866">
    <property type="component" value="Unplaced"/>
</dbReference>
<dbReference type="PANTHER" id="PTHR11472:SF34">
    <property type="entry name" value="REGULATOR OF TELOMERE ELONGATION HELICASE 1"/>
    <property type="match status" value="1"/>
</dbReference>
<dbReference type="InterPro" id="IPR045028">
    <property type="entry name" value="DinG/Rad3-like"/>
</dbReference>
<reference evidence="21" key="1">
    <citation type="submission" date="2015-01" db="EMBL/GenBank/DDBJ databases">
        <title>Transcriptome Assembly of Fopius arisanus.</title>
        <authorList>
            <person name="Geib S."/>
        </authorList>
    </citation>
    <scope>NUCLEOTIDE SEQUENCE</scope>
</reference>
<dbReference type="Pfam" id="PF23116">
    <property type="entry name" value="HHD_RTEL1"/>
    <property type="match status" value="1"/>
</dbReference>
<accession>A0A0C9RZ03</accession>
<dbReference type="FunFam" id="3.40.50.300:FF:000431">
    <property type="entry name" value="Regulator of telomere elongation helicase 1"/>
    <property type="match status" value="1"/>
</dbReference>
<dbReference type="InterPro" id="IPR030845">
    <property type="entry name" value="RTEL1"/>
</dbReference>
<sequence length="979" mass="110141">MPDVTINGIQVTFPFQPYKVQEDYMAKVIECLQNKKHGVLESPTGTGKTLSLLCSSLSWLLVKKAQLQAQAIMGAVEKPDFGGKFFENLTSGLNNAAGTSTDILPQNPNFGWAMPKIVYASRTHSQLSQAMQELKRTSYKHVKVAVIGSRDQLCIHPEVSKEQNSANKIHMCQAKVRARTCFYFNNVEIRKDDPAFKNEICDIEDLVKNGQKFKCCPYFLAKELKQSADITFMPYNYLLDPKTRKSQGIDLQNYVILLDEAHNVEKTCEEAASLQISSTDIALCIDEITKVMKDMAEEKSEDIGFNLEGPGTNLQKDFTPEDLCVLKIMFLAVEKAIDEIPLNMGTEGDTYPGGYVFELLEKADLTHGKEQIVIEKLDKIILYLSTISASPFARRGNSLQKFCDFLRTVFSGGGSSNSFKHRERVKQAYKVYVQPEETKKSNRNDGWEPKKPVQKAGGKLISYWCFSPGFGMQQLLEQGIHSIILTSGTLSPLKPFISELGIPIDVQLENPHIVTGKQVCAGVLSQGPDSHPLNSSYNTRNDPKYISALGRTLYNFSCLIPHGLLVFFPSYPMMKKCRDDWQSSGLWSTITEKKPIFVEPQTKDSFNTVMNDFYQKIQDPTHNGAIFLAVCRGKVSEGLDFANANGRAVLITGLPFPPLKDPRVVLKQKYLEEMRVKNKEGLSGQQWYQLEASRAVNQAIGRIIRHKDDYGAIVLCDTRFNNASFKGQLSSWLRPHIKDFSNFGIVTRELRNFFKNAEATLPQPKTTRHRESSIPAVPASFEYNSRIREGSSLKVEEPAAAEESINLDIYKRENTENGGSLKRKDFPESQDRNVINFGTLKAVGGWSQSELVKNPASSEQVFKKRKLKIQPIEFKFDAQPSTSQEQNSNGLEKTSPGHEKKQLGKTYLKEVKRSLSEGNYKVFAQMIQVYTKSGDFEGLLKTLGELFPVGSGLERLFEGFRSFLKKQHISAFDSHIMKK</sequence>
<dbReference type="EMBL" id="GBYB01014615">
    <property type="protein sequence ID" value="JAG84382.1"/>
    <property type="molecule type" value="Transcribed_RNA"/>
</dbReference>
<evidence type="ECO:0000256" key="13">
    <source>
        <dbReference type="ARBA" id="ARBA00023235"/>
    </source>
</evidence>
<keyword evidence="14 17" id="KW-0539">Nucleus</keyword>
<evidence type="ECO:0000256" key="4">
    <source>
        <dbReference type="ARBA" id="ARBA00022741"/>
    </source>
</evidence>
<evidence type="ECO:0000256" key="3">
    <source>
        <dbReference type="ARBA" id="ARBA00022723"/>
    </source>
</evidence>
<dbReference type="SMART" id="SM00488">
    <property type="entry name" value="DEXDc2"/>
    <property type="match status" value="1"/>
</dbReference>
<dbReference type="PANTHER" id="PTHR11472">
    <property type="entry name" value="DNA REPAIR DEAD HELICASE RAD3/XP-D SUBFAMILY MEMBER"/>
    <property type="match status" value="1"/>
</dbReference>
<dbReference type="PROSITE" id="PS51193">
    <property type="entry name" value="HELICASE_ATP_BIND_2"/>
    <property type="match status" value="1"/>
</dbReference>
<keyword evidence="4 17" id="KW-0547">Nucleotide-binding</keyword>
<feature type="region of interest" description="Disordered" evidence="18">
    <location>
        <begin position="878"/>
        <end position="903"/>
    </location>
</feature>
<dbReference type="KEGG" id="fas:105262804"/>
<dbReference type="Pfam" id="PF23109">
    <property type="entry name" value="ARCH_RTEL1"/>
    <property type="match status" value="1"/>
</dbReference>
<dbReference type="GeneID" id="105262804"/>
<comment type="function">
    <text evidence="17">A probable ATP-dependent DNA helicase implicated in DNA repair and the maintenance of genomic stability. Acts as an anti-recombinase to counteract toxic recombination and limit crossover during meiosis. Regulates meiotic recombination and crossover homeostasis by physically dissociating strand invasion events and thereby promotes noncrossover repair by meiotic synthesis dependent strand annealing (SDSA) as well as disassembly of D loop recombination intermediates.</text>
</comment>
<evidence type="ECO:0000256" key="6">
    <source>
        <dbReference type="ARBA" id="ARBA00022801"/>
    </source>
</evidence>
<evidence type="ECO:0000256" key="17">
    <source>
        <dbReference type="HAMAP-Rule" id="MF_03065"/>
    </source>
</evidence>
<keyword evidence="2 17" id="KW-0004">4Fe-4S</keyword>
<dbReference type="HAMAP" id="MF_03065">
    <property type="entry name" value="RTEL1"/>
    <property type="match status" value="1"/>
</dbReference>
<dbReference type="InterPro" id="IPR014013">
    <property type="entry name" value="Helic_SF1/SF2_ATP-bd_DinG/Rad3"/>
</dbReference>
<dbReference type="InterPro" id="IPR010614">
    <property type="entry name" value="RAD3-like_helicase_DEAD"/>
</dbReference>
<evidence type="ECO:0000313" key="20">
    <source>
        <dbReference type="EMBL" id="JAG84381.1"/>
    </source>
</evidence>
<dbReference type="InterPro" id="IPR013020">
    <property type="entry name" value="Rad3/Chl1-like"/>
</dbReference>
<evidence type="ECO:0000256" key="15">
    <source>
        <dbReference type="ARBA" id="ARBA00049360"/>
    </source>
</evidence>
<dbReference type="FunFam" id="3.40.50.300:FF:000691">
    <property type="entry name" value="Regulator of telomere elongation helicase 1"/>
    <property type="match status" value="1"/>
</dbReference>
<evidence type="ECO:0000256" key="10">
    <source>
        <dbReference type="ARBA" id="ARBA00023014"/>
    </source>
</evidence>
<keyword evidence="11 17" id="KW-0238">DNA-binding</keyword>
<feature type="binding site" evidence="17">
    <location>
        <position position="172"/>
    </location>
    <ligand>
        <name>[4Fe-4S] cluster</name>
        <dbReference type="ChEBI" id="CHEBI:49883"/>
    </ligand>
</feature>
<dbReference type="Pfam" id="PF13307">
    <property type="entry name" value="Helicase_C_2"/>
    <property type="match status" value="1"/>
</dbReference>
<dbReference type="GO" id="GO:0006310">
    <property type="term" value="P:DNA recombination"/>
    <property type="evidence" value="ECO:0007669"/>
    <property type="project" value="InterPro"/>
</dbReference>
<evidence type="ECO:0000256" key="9">
    <source>
        <dbReference type="ARBA" id="ARBA00023004"/>
    </source>
</evidence>
<comment type="catalytic activity">
    <reaction evidence="15 17">
        <text>ATP + H2O = ADP + phosphate + H(+)</text>
        <dbReference type="Rhea" id="RHEA:13065"/>
        <dbReference type="ChEBI" id="CHEBI:15377"/>
        <dbReference type="ChEBI" id="CHEBI:15378"/>
        <dbReference type="ChEBI" id="CHEBI:30616"/>
        <dbReference type="ChEBI" id="CHEBI:43474"/>
        <dbReference type="ChEBI" id="CHEBI:456216"/>
    </reaction>
</comment>
<feature type="binding site" evidence="17">
    <location>
        <position position="216"/>
    </location>
    <ligand>
        <name>[4Fe-4S] cluster</name>
        <dbReference type="ChEBI" id="CHEBI:49883"/>
    </ligand>
</feature>
<comment type="subcellular location">
    <subcellularLocation>
        <location evidence="1 17">Nucleus</location>
    </subcellularLocation>
</comment>
<feature type="binding site" evidence="17">
    <location>
        <position position="181"/>
    </location>
    <ligand>
        <name>[4Fe-4S] cluster</name>
        <dbReference type="ChEBI" id="CHEBI:49883"/>
    </ligand>
</feature>
<evidence type="ECO:0000313" key="23">
    <source>
        <dbReference type="Proteomes" id="UP000694866"/>
    </source>
</evidence>
<evidence type="ECO:0000256" key="11">
    <source>
        <dbReference type="ARBA" id="ARBA00023125"/>
    </source>
</evidence>
<evidence type="ECO:0000256" key="2">
    <source>
        <dbReference type="ARBA" id="ARBA00022485"/>
    </source>
</evidence>
<dbReference type="RefSeq" id="XP_011296896.1">
    <property type="nucleotide sequence ID" value="XM_011298594.1"/>
</dbReference>
<evidence type="ECO:0000313" key="21">
    <source>
        <dbReference type="EMBL" id="JAG84382.1"/>
    </source>
</evidence>
<dbReference type="CTD" id="51750"/>
<dbReference type="SMART" id="SM00491">
    <property type="entry name" value="HELICc2"/>
    <property type="match status" value="1"/>
</dbReference>
<dbReference type="GO" id="GO:0070182">
    <property type="term" value="F:DNA polymerase binding"/>
    <property type="evidence" value="ECO:0007669"/>
    <property type="project" value="TreeGrafter"/>
</dbReference>
<dbReference type="SUPFAM" id="SSF52540">
    <property type="entry name" value="P-loop containing nucleoside triphosphate hydrolases"/>
    <property type="match status" value="1"/>
</dbReference>
<dbReference type="GO" id="GO:0003678">
    <property type="term" value="F:DNA helicase activity"/>
    <property type="evidence" value="ECO:0007669"/>
    <property type="project" value="UniProtKB-UniRule"/>
</dbReference>
<evidence type="ECO:0000256" key="5">
    <source>
        <dbReference type="ARBA" id="ARBA00022763"/>
    </source>
</evidence>
<evidence type="ECO:0000259" key="19">
    <source>
        <dbReference type="PROSITE" id="PS51193"/>
    </source>
</evidence>
<gene>
    <name evidence="21" type="primary">AAEL008960_1</name>
    <name evidence="22" type="synonym">AAEL008960_0</name>
    <name evidence="20" type="synonym">AAEL008960_2</name>
    <name evidence="24" type="synonym">Rtel1</name>
    <name evidence="21" type="ORF">g.48400</name>
    <name evidence="20" type="ORF">g.48406</name>
    <name evidence="22" type="ORF">g.48426</name>
</gene>
<evidence type="ECO:0000256" key="1">
    <source>
        <dbReference type="ARBA" id="ARBA00004123"/>
    </source>
</evidence>
<evidence type="ECO:0000313" key="22">
    <source>
        <dbReference type="EMBL" id="JAG84383.1"/>
    </source>
</evidence>
<keyword evidence="10 17" id="KW-0411">Iron-sulfur</keyword>
<dbReference type="GO" id="GO:1904430">
    <property type="term" value="P:negative regulation of t-circle formation"/>
    <property type="evidence" value="ECO:0007669"/>
    <property type="project" value="TreeGrafter"/>
</dbReference>
<dbReference type="EMBL" id="GBYB01014614">
    <property type="protein sequence ID" value="JAG84381.1"/>
    <property type="molecule type" value="Transcribed_RNA"/>
</dbReference>
<keyword evidence="9 17" id="KW-0408">Iron</keyword>
<keyword evidence="6 17" id="KW-0378">Hydrolase</keyword>
<keyword evidence="13 17" id="KW-0413">Isomerase</keyword>
<dbReference type="AlphaFoldDB" id="A0A0C9RZ03"/>
<keyword evidence="8 17" id="KW-0067">ATP-binding</keyword>
<keyword evidence="12 17" id="KW-0234">DNA repair</keyword>
<organism evidence="21">
    <name type="scientific">Fopius arisanus</name>
    <dbReference type="NCBI Taxonomy" id="64838"/>
    <lineage>
        <taxon>Eukaryota</taxon>
        <taxon>Metazoa</taxon>
        <taxon>Ecdysozoa</taxon>
        <taxon>Arthropoda</taxon>
        <taxon>Hexapoda</taxon>
        <taxon>Insecta</taxon>
        <taxon>Pterygota</taxon>
        <taxon>Neoptera</taxon>
        <taxon>Endopterygota</taxon>
        <taxon>Hymenoptera</taxon>
        <taxon>Apocrita</taxon>
        <taxon>Ichneumonoidea</taxon>
        <taxon>Braconidae</taxon>
        <taxon>Opiinae</taxon>
        <taxon>Fopius</taxon>
    </lineage>
</organism>
<evidence type="ECO:0000256" key="8">
    <source>
        <dbReference type="ARBA" id="ARBA00022840"/>
    </source>
</evidence>
<evidence type="ECO:0000256" key="12">
    <source>
        <dbReference type="ARBA" id="ARBA00023204"/>
    </source>
</evidence>
<dbReference type="GO" id="GO:0005524">
    <property type="term" value="F:ATP binding"/>
    <property type="evidence" value="ECO:0007669"/>
    <property type="project" value="UniProtKB-UniRule"/>
</dbReference>
<dbReference type="InterPro" id="IPR057498">
    <property type="entry name" value="Rtel1_ARCH"/>
</dbReference>
<dbReference type="OrthoDB" id="19182at2759"/>
<dbReference type="InterPro" id="IPR027417">
    <property type="entry name" value="P-loop_NTPase"/>
</dbReference>
<dbReference type="GO" id="GO:0016818">
    <property type="term" value="F:hydrolase activity, acting on acid anhydrides, in phosphorus-containing anhydrides"/>
    <property type="evidence" value="ECO:0007669"/>
    <property type="project" value="InterPro"/>
</dbReference>
<name>A0A0C9RZ03_9HYME</name>
<keyword evidence="23" id="KW-1185">Reference proteome</keyword>
<dbReference type="InterPro" id="IPR006554">
    <property type="entry name" value="Helicase-like_DEXD_c2"/>
</dbReference>
<accession>A0A9R1TUD8</accession>
<evidence type="ECO:0000256" key="18">
    <source>
        <dbReference type="SAM" id="MobiDB-lite"/>
    </source>
</evidence>
<dbReference type="CDD" id="cd18788">
    <property type="entry name" value="SF2_C_XPD"/>
    <property type="match status" value="1"/>
</dbReference>
<dbReference type="Pfam" id="PF06733">
    <property type="entry name" value="DEAD_2"/>
    <property type="match status" value="1"/>
</dbReference>
<dbReference type="EC" id="5.6.2.-" evidence="17"/>
<dbReference type="Gene3D" id="3.40.50.300">
    <property type="entry name" value="P-loop containing nucleotide triphosphate hydrolases"/>
    <property type="match status" value="2"/>
</dbReference>
<feature type="binding site" evidence="17">
    <location>
        <position position="154"/>
    </location>
    <ligand>
        <name>[4Fe-4S] cluster</name>
        <dbReference type="ChEBI" id="CHEBI:49883"/>
    </ligand>
</feature>
<dbReference type="EMBL" id="GBYB01014616">
    <property type="protein sequence ID" value="JAG84383.1"/>
    <property type="molecule type" value="Transcribed_RNA"/>
</dbReference>
<keyword evidence="3 17" id="KW-0479">Metal-binding</keyword>
<dbReference type="GO" id="GO:0006281">
    <property type="term" value="P:DNA repair"/>
    <property type="evidence" value="ECO:0007669"/>
    <property type="project" value="UniProtKB-UniRule"/>
</dbReference>
<dbReference type="Gene3D" id="1.20.1160.20">
    <property type="match status" value="1"/>
</dbReference>
<dbReference type="GO" id="GO:0051539">
    <property type="term" value="F:4 iron, 4 sulfur cluster binding"/>
    <property type="evidence" value="ECO:0007669"/>
    <property type="project" value="UniProtKB-UniRule"/>
</dbReference>
<reference evidence="24" key="2">
    <citation type="submission" date="2025-04" db="UniProtKB">
        <authorList>
            <consortium name="RefSeq"/>
        </authorList>
    </citation>
    <scope>IDENTIFICATION</scope>
    <source>
        <strain evidence="24">USDA-PBARC FA_bdor</strain>
        <tissue evidence="24">Whole organism</tissue>
    </source>
</reference>
<dbReference type="GO" id="GO:0090657">
    <property type="term" value="P:telomeric loop disassembly"/>
    <property type="evidence" value="ECO:0007669"/>
    <property type="project" value="TreeGrafter"/>
</dbReference>